<dbReference type="AlphaFoldDB" id="A0A0L0FNF0"/>
<protein>
    <submittedName>
        <fullName evidence="2">Uncharacterized protein</fullName>
    </submittedName>
</protein>
<proteinExistence type="predicted"/>
<feature type="region of interest" description="Disordered" evidence="1">
    <location>
        <begin position="84"/>
        <end position="224"/>
    </location>
</feature>
<feature type="compositionally biased region" description="Polar residues" evidence="1">
    <location>
        <begin position="163"/>
        <end position="175"/>
    </location>
</feature>
<gene>
    <name evidence="2" type="ORF">SARC_09550</name>
</gene>
<accession>A0A0L0FNF0</accession>
<dbReference type="RefSeq" id="XP_014151908.1">
    <property type="nucleotide sequence ID" value="XM_014296433.1"/>
</dbReference>
<dbReference type="GeneID" id="25910054"/>
<evidence type="ECO:0000256" key="1">
    <source>
        <dbReference type="SAM" id="MobiDB-lite"/>
    </source>
</evidence>
<evidence type="ECO:0000313" key="3">
    <source>
        <dbReference type="Proteomes" id="UP000054560"/>
    </source>
</evidence>
<dbReference type="Proteomes" id="UP000054560">
    <property type="component" value="Unassembled WGS sequence"/>
</dbReference>
<keyword evidence="3" id="KW-1185">Reference proteome</keyword>
<feature type="compositionally biased region" description="Polar residues" evidence="1">
    <location>
        <begin position="121"/>
        <end position="131"/>
    </location>
</feature>
<sequence length="362" mass="40588">MLIANLKMPILQRKSPSIYSELEGAVDSDVTSAFSLGTVNSESENSPPCKEQKCSASNTDLISKSIDNREDAEAFQLDSQSNRYTLPELPMPTPTPMTAHTTTPRGILKQKPMSSHRRESIAQSQNTNIRPKSTCKVLTPHYDRQRSQQNPSPQPGRRGSFAPRTQNPQIRNTRISMGEGNGQLTTPAYSERRKSITSNMREGNGQLTTPAYSGRRKSGASTGTCADFISREPLSTRGLKKKQHKRVAFSTNADVVNETYDNCVYERGCKKTTAKYSSKLTDMKIYKVLCKYKFTEMPMHQDSIQNIDFRMAHVQGDEMKAQKKVLAKLGYRIPSRNSQSLVNFTQNQRHPSVSSLRKVAQN</sequence>
<name>A0A0L0FNF0_9EUKA</name>
<feature type="compositionally biased region" description="Low complexity" evidence="1">
    <location>
        <begin position="147"/>
        <end position="159"/>
    </location>
</feature>
<reference evidence="2 3" key="1">
    <citation type="submission" date="2011-02" db="EMBL/GenBank/DDBJ databases">
        <title>The Genome Sequence of Sphaeroforma arctica JP610.</title>
        <authorList>
            <consortium name="The Broad Institute Genome Sequencing Platform"/>
            <person name="Russ C."/>
            <person name="Cuomo C."/>
            <person name="Young S.K."/>
            <person name="Zeng Q."/>
            <person name="Gargeya S."/>
            <person name="Alvarado L."/>
            <person name="Berlin A."/>
            <person name="Chapman S.B."/>
            <person name="Chen Z."/>
            <person name="Freedman E."/>
            <person name="Gellesch M."/>
            <person name="Goldberg J."/>
            <person name="Griggs A."/>
            <person name="Gujja S."/>
            <person name="Heilman E."/>
            <person name="Heiman D."/>
            <person name="Howarth C."/>
            <person name="Mehta T."/>
            <person name="Neiman D."/>
            <person name="Pearson M."/>
            <person name="Roberts A."/>
            <person name="Saif S."/>
            <person name="Shea T."/>
            <person name="Shenoy N."/>
            <person name="Sisk P."/>
            <person name="Stolte C."/>
            <person name="Sykes S."/>
            <person name="White J."/>
            <person name="Yandava C."/>
            <person name="Burger G."/>
            <person name="Gray M.W."/>
            <person name="Holland P.W.H."/>
            <person name="King N."/>
            <person name="Lang F.B.F."/>
            <person name="Roger A.J."/>
            <person name="Ruiz-Trillo I."/>
            <person name="Haas B."/>
            <person name="Nusbaum C."/>
            <person name="Birren B."/>
        </authorList>
    </citation>
    <scope>NUCLEOTIDE SEQUENCE [LARGE SCALE GENOMIC DNA]</scope>
    <source>
        <strain evidence="2 3">JP610</strain>
    </source>
</reference>
<feature type="compositionally biased region" description="Polar residues" evidence="1">
    <location>
        <begin position="196"/>
        <end position="211"/>
    </location>
</feature>
<organism evidence="2 3">
    <name type="scientific">Sphaeroforma arctica JP610</name>
    <dbReference type="NCBI Taxonomy" id="667725"/>
    <lineage>
        <taxon>Eukaryota</taxon>
        <taxon>Ichthyosporea</taxon>
        <taxon>Ichthyophonida</taxon>
        <taxon>Sphaeroforma</taxon>
    </lineage>
</organism>
<dbReference type="EMBL" id="KQ242579">
    <property type="protein sequence ID" value="KNC78006.1"/>
    <property type="molecule type" value="Genomic_DNA"/>
</dbReference>
<evidence type="ECO:0000313" key="2">
    <source>
        <dbReference type="EMBL" id="KNC78006.1"/>
    </source>
</evidence>